<evidence type="ECO:0000256" key="1">
    <source>
        <dbReference type="SAM" id="MobiDB-lite"/>
    </source>
</evidence>
<protein>
    <submittedName>
        <fullName evidence="3">DUF2169 domain-containing protein</fullName>
    </submittedName>
</protein>
<dbReference type="InterPro" id="IPR018683">
    <property type="entry name" value="DUF2169"/>
</dbReference>
<name>A0ABV4UET1_9RHOO</name>
<dbReference type="EMBL" id="JBEUWX010000002">
    <property type="protein sequence ID" value="MFA9949963.1"/>
    <property type="molecule type" value="Genomic_DNA"/>
</dbReference>
<organism evidence="3 4">
    <name type="scientific">Dentiradicibacter hellwigii</name>
    <dbReference type="NCBI Taxonomy" id="3149053"/>
    <lineage>
        <taxon>Bacteria</taxon>
        <taxon>Pseudomonadati</taxon>
        <taxon>Pseudomonadota</taxon>
        <taxon>Betaproteobacteria</taxon>
        <taxon>Rhodocyclales</taxon>
        <taxon>Rhodocyclaceae</taxon>
        <taxon>Dentiradicibacter</taxon>
    </lineage>
</organism>
<accession>A0ABV4UET1</accession>
<evidence type="ECO:0000313" key="4">
    <source>
        <dbReference type="Proteomes" id="UP001574673"/>
    </source>
</evidence>
<proteinExistence type="predicted"/>
<keyword evidence="4" id="KW-1185">Reference proteome</keyword>
<feature type="compositionally biased region" description="Basic residues" evidence="1">
    <location>
        <begin position="364"/>
        <end position="374"/>
    </location>
</feature>
<dbReference type="Proteomes" id="UP001574673">
    <property type="component" value="Unassembled WGS sequence"/>
</dbReference>
<sequence length="374" mass="42307">MDVNNCSPFPHMVFEKATTRNRHFDVMVVAATCDLVHGQLAPISQTQRSITCADRYAGHPRTSALLEETHLIVGKKRCDIHLLGHAYTQGCQAQQRWPVGVRVGNLVKTATVTGPRHWQWSLRQGWHLSQPEPVQQVALHMGMAYGGHTRRANYQGPASDDLHDDQAFDTYKPNPVGKGYLDPRALSRAQVYPAAQIESLENPIQDIRKRYQPVAFGPLPRWHPQRAKHAGTYDEQWRQAHAPYLPQDFDFAFYQSAQPDLIALGWLDGDEPLVLHGCLPEGRLETLLPGIRMLAVLTDARGVSQSAALRLDTLNIHLDQRQIQLIWRYAVPKDWQLAKLLLAAIPNSSRGHSQTRPVYYTHHYSPKRQRGPHG</sequence>
<feature type="region of interest" description="Disordered" evidence="1">
    <location>
        <begin position="349"/>
        <end position="374"/>
    </location>
</feature>
<dbReference type="Pfam" id="PF09937">
    <property type="entry name" value="DUF2169"/>
    <property type="match status" value="1"/>
</dbReference>
<comment type="caution">
    <text evidence="3">The sequence shown here is derived from an EMBL/GenBank/DDBJ whole genome shotgun (WGS) entry which is preliminary data.</text>
</comment>
<feature type="domain" description="DUF2169" evidence="2">
    <location>
        <begin position="26"/>
        <end position="328"/>
    </location>
</feature>
<evidence type="ECO:0000313" key="3">
    <source>
        <dbReference type="EMBL" id="MFA9949963.1"/>
    </source>
</evidence>
<evidence type="ECO:0000259" key="2">
    <source>
        <dbReference type="Pfam" id="PF09937"/>
    </source>
</evidence>
<gene>
    <name evidence="3" type="ORF">ABCS64_06470</name>
</gene>
<dbReference type="RefSeq" id="WP_418891056.1">
    <property type="nucleotide sequence ID" value="NZ_JBEUWX010000002.1"/>
</dbReference>
<reference evidence="4" key="1">
    <citation type="submission" date="2024-06" db="EMBL/GenBank/DDBJ databases">
        <title>Radixoralia hellwigii gen. nov., sp nov., isolated from a root canal in the human oral cavity.</title>
        <authorList>
            <person name="Bartsch S."/>
            <person name="Wittmer A."/>
            <person name="Schulz A.-K."/>
            <person name="Neumann-Schaal M."/>
            <person name="Wolf J."/>
            <person name="Gronow S."/>
            <person name="Tennert C."/>
            <person name="Haecker G."/>
            <person name="Cieplik F."/>
            <person name="Al-Ahmad A."/>
        </authorList>
    </citation>
    <scope>NUCLEOTIDE SEQUENCE [LARGE SCALE GENOMIC DNA]</scope>
    <source>
        <strain evidence="4">Wk13</strain>
    </source>
</reference>